<evidence type="ECO:0000313" key="3">
    <source>
        <dbReference type="EMBL" id="EHK19456.1"/>
    </source>
</evidence>
<feature type="region of interest" description="Disordered" evidence="2">
    <location>
        <begin position="64"/>
        <end position="83"/>
    </location>
</feature>
<dbReference type="GO" id="GO:0005544">
    <property type="term" value="F:calcium-dependent phospholipid binding"/>
    <property type="evidence" value="ECO:0007669"/>
    <property type="project" value="InterPro"/>
</dbReference>
<dbReference type="GeneID" id="25791894"/>
<gene>
    <name evidence="3" type="ORF">TRIVIDRAFT_224689</name>
</gene>
<dbReference type="InParanoid" id="G9N123"/>
<sequence length="447" mass="50943">MSFRFRRAGRSTGRQGRQSRQDLLDDNVGSPPPSGPPQFPRPQPNQHQERRNNKIHLRNNLRSTATTQPNEQYAPQNSQQDDLQCDEPQWQLQPQLPGQEGYIVYAKITSASLGYDESPNDSMCDFDVTNDIKTLQDALGSGNRDNSGLISVLTNPKYRDPRALRQLKIDYEFQTERSLFDDVESIVEGDVKPILLALIRGPLDHDIYYLEKALSSESAREKIEDVLLCRSNADICAIVNRFNSAPGKDLLQLIKNKVDKNLFHLYSIILSDTRAEDASPGIFSELKHNVRIIRNFVELHHPTSADTDLIIDILASANVLQLEAMSEIYHVNHGTEMRDIYRKLNGGIRDALSTILSSENESVLSDVEDVRTWQRASKEYQESHLYRALRLYWGDSTKLEKFQKAFNKFRGRPVKDHLGKWPAGDKRDLIIALIGEKEKPKPKYTCG</sequence>
<organism evidence="3 4">
    <name type="scientific">Hypocrea virens (strain Gv29-8 / FGSC 10586)</name>
    <name type="common">Gliocladium virens</name>
    <name type="synonym">Trichoderma virens</name>
    <dbReference type="NCBI Taxonomy" id="413071"/>
    <lineage>
        <taxon>Eukaryota</taxon>
        <taxon>Fungi</taxon>
        <taxon>Dikarya</taxon>
        <taxon>Ascomycota</taxon>
        <taxon>Pezizomycotina</taxon>
        <taxon>Sordariomycetes</taxon>
        <taxon>Hypocreomycetidae</taxon>
        <taxon>Hypocreales</taxon>
        <taxon>Hypocreaceae</taxon>
        <taxon>Trichoderma</taxon>
    </lineage>
</organism>
<dbReference type="GO" id="GO:0012506">
    <property type="term" value="C:vesicle membrane"/>
    <property type="evidence" value="ECO:0007669"/>
    <property type="project" value="TreeGrafter"/>
</dbReference>
<dbReference type="AlphaFoldDB" id="G9N123"/>
<name>G9N123_HYPVG</name>
<dbReference type="GO" id="GO:0001786">
    <property type="term" value="F:phosphatidylserine binding"/>
    <property type="evidence" value="ECO:0007669"/>
    <property type="project" value="TreeGrafter"/>
</dbReference>
<dbReference type="Proteomes" id="UP000007115">
    <property type="component" value="Unassembled WGS sequence"/>
</dbReference>
<dbReference type="GO" id="GO:0005509">
    <property type="term" value="F:calcium ion binding"/>
    <property type="evidence" value="ECO:0007669"/>
    <property type="project" value="InterPro"/>
</dbReference>
<protein>
    <recommendedName>
        <fullName evidence="5">Annexin</fullName>
    </recommendedName>
</protein>
<dbReference type="InterPro" id="IPR037104">
    <property type="entry name" value="Annexin_sf"/>
</dbReference>
<dbReference type="OrthoDB" id="37886at2759"/>
<accession>G9N123</accession>
<feature type="compositionally biased region" description="Pro residues" evidence="2">
    <location>
        <begin position="30"/>
        <end position="43"/>
    </location>
</feature>
<dbReference type="EMBL" id="ABDF02000083">
    <property type="protein sequence ID" value="EHK19456.1"/>
    <property type="molecule type" value="Genomic_DNA"/>
</dbReference>
<dbReference type="RefSeq" id="XP_013953657.1">
    <property type="nucleotide sequence ID" value="XM_014098182.1"/>
</dbReference>
<comment type="similarity">
    <text evidence="1">Belongs to the annexin family.</text>
</comment>
<dbReference type="STRING" id="413071.G9N123"/>
<feature type="compositionally biased region" description="Polar residues" evidence="2">
    <location>
        <begin position="64"/>
        <end position="82"/>
    </location>
</feature>
<dbReference type="Gene3D" id="1.10.220.10">
    <property type="entry name" value="Annexin"/>
    <property type="match status" value="1"/>
</dbReference>
<dbReference type="OMA" id="HESQNIE"/>
<reference evidence="3 4" key="1">
    <citation type="journal article" date="2011" name="Genome Biol.">
        <title>Comparative genome sequence analysis underscores mycoparasitism as the ancestral life style of Trichoderma.</title>
        <authorList>
            <person name="Kubicek C.P."/>
            <person name="Herrera-Estrella A."/>
            <person name="Seidl-Seiboth V."/>
            <person name="Martinez D.A."/>
            <person name="Druzhinina I.S."/>
            <person name="Thon M."/>
            <person name="Zeilinger S."/>
            <person name="Casas-Flores S."/>
            <person name="Horwitz B.A."/>
            <person name="Mukherjee P.K."/>
            <person name="Mukherjee M."/>
            <person name="Kredics L."/>
            <person name="Alcaraz L.D."/>
            <person name="Aerts A."/>
            <person name="Antal Z."/>
            <person name="Atanasova L."/>
            <person name="Cervantes-Badillo M.G."/>
            <person name="Challacombe J."/>
            <person name="Chertkov O."/>
            <person name="McCluskey K."/>
            <person name="Coulpier F."/>
            <person name="Deshpande N."/>
            <person name="von Doehren H."/>
            <person name="Ebbole D.J."/>
            <person name="Esquivel-Naranjo E.U."/>
            <person name="Fekete E."/>
            <person name="Flipphi M."/>
            <person name="Glaser F."/>
            <person name="Gomez-Rodriguez E.Y."/>
            <person name="Gruber S."/>
            <person name="Han C."/>
            <person name="Henrissat B."/>
            <person name="Hermosa R."/>
            <person name="Hernandez-Onate M."/>
            <person name="Karaffa L."/>
            <person name="Kosti I."/>
            <person name="Le Crom S."/>
            <person name="Lindquist E."/>
            <person name="Lucas S."/>
            <person name="Luebeck M."/>
            <person name="Luebeck P.S."/>
            <person name="Margeot A."/>
            <person name="Metz B."/>
            <person name="Misra M."/>
            <person name="Nevalainen H."/>
            <person name="Omann M."/>
            <person name="Packer N."/>
            <person name="Perrone G."/>
            <person name="Uresti-Rivera E.E."/>
            <person name="Salamov A."/>
            <person name="Schmoll M."/>
            <person name="Seiboth B."/>
            <person name="Shapiro H."/>
            <person name="Sukno S."/>
            <person name="Tamayo-Ramos J.A."/>
            <person name="Tisch D."/>
            <person name="Wiest A."/>
            <person name="Wilkinson H.H."/>
            <person name="Zhang M."/>
            <person name="Coutinho P.M."/>
            <person name="Kenerley C.M."/>
            <person name="Monte E."/>
            <person name="Baker S.E."/>
            <person name="Grigoriev I.V."/>
        </authorList>
    </citation>
    <scope>NUCLEOTIDE SEQUENCE [LARGE SCALE GENOMIC DNA]</scope>
    <source>
        <strain evidence="4">Gv29-8 / FGSC 10586</strain>
    </source>
</reference>
<feature type="region of interest" description="Disordered" evidence="2">
    <location>
        <begin position="1"/>
        <end position="53"/>
    </location>
</feature>
<dbReference type="GO" id="GO:0005886">
    <property type="term" value="C:plasma membrane"/>
    <property type="evidence" value="ECO:0007669"/>
    <property type="project" value="TreeGrafter"/>
</dbReference>
<keyword evidence="4" id="KW-1185">Reference proteome</keyword>
<comment type="caution">
    <text evidence="3">The sequence shown here is derived from an EMBL/GenBank/DDBJ whole genome shotgun (WGS) entry which is preliminary data.</text>
</comment>
<dbReference type="HOGENOM" id="CLU_612593_0_0_1"/>
<dbReference type="GO" id="GO:0005737">
    <property type="term" value="C:cytoplasm"/>
    <property type="evidence" value="ECO:0007669"/>
    <property type="project" value="TreeGrafter"/>
</dbReference>
<evidence type="ECO:0000256" key="1">
    <source>
        <dbReference type="ARBA" id="ARBA00007831"/>
    </source>
</evidence>
<evidence type="ECO:0000313" key="4">
    <source>
        <dbReference type="Proteomes" id="UP000007115"/>
    </source>
</evidence>
<proteinExistence type="inferred from homology"/>
<evidence type="ECO:0008006" key="5">
    <source>
        <dbReference type="Google" id="ProtNLM"/>
    </source>
</evidence>
<dbReference type="PANTHER" id="PTHR10502">
    <property type="entry name" value="ANNEXIN"/>
    <property type="match status" value="1"/>
</dbReference>
<dbReference type="PANTHER" id="PTHR10502:SF102">
    <property type="entry name" value="ANNEXIN B11"/>
    <property type="match status" value="1"/>
</dbReference>
<dbReference type="eggNOG" id="KOG0819">
    <property type="taxonomic scope" value="Eukaryota"/>
</dbReference>
<dbReference type="SUPFAM" id="SSF47874">
    <property type="entry name" value="Annexin"/>
    <property type="match status" value="1"/>
</dbReference>
<evidence type="ECO:0000256" key="2">
    <source>
        <dbReference type="SAM" id="MobiDB-lite"/>
    </source>
</evidence>
<dbReference type="VEuPathDB" id="FungiDB:TRIVIDRAFT_224689"/>
<dbReference type="GO" id="GO:0005634">
    <property type="term" value="C:nucleus"/>
    <property type="evidence" value="ECO:0007669"/>
    <property type="project" value="TreeGrafter"/>
</dbReference>